<evidence type="ECO:0000256" key="6">
    <source>
        <dbReference type="PROSITE-ProRule" id="PRU00278"/>
    </source>
</evidence>
<evidence type="ECO:0000313" key="10">
    <source>
        <dbReference type="EMBL" id="HIY20525.1"/>
    </source>
</evidence>
<evidence type="ECO:0000256" key="8">
    <source>
        <dbReference type="SAM" id="SignalP"/>
    </source>
</evidence>
<comment type="caution">
    <text evidence="10">The sequence shown here is derived from an EMBL/GenBank/DDBJ whole genome shotgun (WGS) entry which is preliminary data.</text>
</comment>
<feature type="domain" description="PpiC" evidence="9">
    <location>
        <begin position="200"/>
        <end position="324"/>
    </location>
</feature>
<evidence type="ECO:0000259" key="9">
    <source>
        <dbReference type="PROSITE" id="PS50198"/>
    </source>
</evidence>
<evidence type="ECO:0000256" key="5">
    <source>
        <dbReference type="ARBA" id="ARBA00023235"/>
    </source>
</evidence>
<reference evidence="10" key="2">
    <citation type="submission" date="2021-04" db="EMBL/GenBank/DDBJ databases">
        <authorList>
            <person name="Gilroy R."/>
        </authorList>
    </citation>
    <scope>NUCLEOTIDE SEQUENCE</scope>
    <source>
        <strain evidence="10">ChiBcec16_6824</strain>
    </source>
</reference>
<dbReference type="Proteomes" id="UP000823868">
    <property type="component" value="Unassembled WGS sequence"/>
</dbReference>
<dbReference type="PROSITE" id="PS51257">
    <property type="entry name" value="PROKAR_LIPOPROTEIN"/>
    <property type="match status" value="1"/>
</dbReference>
<evidence type="ECO:0000256" key="1">
    <source>
        <dbReference type="ARBA" id="ARBA00000971"/>
    </source>
</evidence>
<evidence type="ECO:0000256" key="7">
    <source>
        <dbReference type="SAM" id="MobiDB-lite"/>
    </source>
</evidence>
<name>A0A9D2BYL0_9FIRM</name>
<dbReference type="InterPro" id="IPR027304">
    <property type="entry name" value="Trigger_fact/SurA_dom_sf"/>
</dbReference>
<dbReference type="PROSITE" id="PS50198">
    <property type="entry name" value="PPIC_PPIASE_2"/>
    <property type="match status" value="1"/>
</dbReference>
<evidence type="ECO:0000256" key="2">
    <source>
        <dbReference type="ARBA" id="ARBA00013194"/>
    </source>
</evidence>
<dbReference type="SUPFAM" id="SSF54534">
    <property type="entry name" value="FKBP-like"/>
    <property type="match status" value="1"/>
</dbReference>
<dbReference type="GO" id="GO:0003755">
    <property type="term" value="F:peptidyl-prolyl cis-trans isomerase activity"/>
    <property type="evidence" value="ECO:0007669"/>
    <property type="project" value="UniProtKB-KW"/>
</dbReference>
<reference evidence="10" key="1">
    <citation type="journal article" date="2021" name="PeerJ">
        <title>Extensive microbial diversity within the chicken gut microbiome revealed by metagenomics and culture.</title>
        <authorList>
            <person name="Gilroy R."/>
            <person name="Ravi A."/>
            <person name="Getino M."/>
            <person name="Pursley I."/>
            <person name="Horton D.L."/>
            <person name="Alikhan N.F."/>
            <person name="Baker D."/>
            <person name="Gharbi K."/>
            <person name="Hall N."/>
            <person name="Watson M."/>
            <person name="Adriaenssens E.M."/>
            <person name="Foster-Nyarko E."/>
            <person name="Jarju S."/>
            <person name="Secka A."/>
            <person name="Antonio M."/>
            <person name="Oren A."/>
            <person name="Chaudhuri R.R."/>
            <person name="La Ragione R."/>
            <person name="Hildebrand F."/>
            <person name="Pallen M.J."/>
        </authorList>
    </citation>
    <scope>NUCLEOTIDE SEQUENCE</scope>
    <source>
        <strain evidence="10">ChiBcec16_6824</strain>
    </source>
</reference>
<keyword evidence="3 8" id="KW-0732">Signal</keyword>
<gene>
    <name evidence="10" type="ORF">H9841_01315</name>
</gene>
<dbReference type="Gene3D" id="3.10.50.40">
    <property type="match status" value="1"/>
</dbReference>
<feature type="compositionally biased region" description="Polar residues" evidence="7">
    <location>
        <begin position="405"/>
        <end position="420"/>
    </location>
</feature>
<feature type="region of interest" description="Disordered" evidence="7">
    <location>
        <begin position="382"/>
        <end position="420"/>
    </location>
</feature>
<dbReference type="AlphaFoldDB" id="A0A9D2BYL0"/>
<organism evidence="10 11">
    <name type="scientific">Candidatus Flavonifractor merdigallinarum</name>
    <dbReference type="NCBI Taxonomy" id="2838589"/>
    <lineage>
        <taxon>Bacteria</taxon>
        <taxon>Bacillati</taxon>
        <taxon>Bacillota</taxon>
        <taxon>Clostridia</taxon>
        <taxon>Eubacteriales</taxon>
        <taxon>Oscillospiraceae</taxon>
        <taxon>Flavonifractor</taxon>
    </lineage>
</organism>
<dbReference type="InterPro" id="IPR046357">
    <property type="entry name" value="PPIase_dom_sf"/>
</dbReference>
<evidence type="ECO:0000256" key="4">
    <source>
        <dbReference type="ARBA" id="ARBA00023110"/>
    </source>
</evidence>
<dbReference type="SUPFAM" id="SSF109998">
    <property type="entry name" value="Triger factor/SurA peptide-binding domain-like"/>
    <property type="match status" value="1"/>
</dbReference>
<sequence>MNRMKRILCGGLVFTLLTGALAGCEKKPAADDMAYQMTGIPRDATMMTVNGQKVSTEEYLFWLNQSISMQKQYGNLQDDASWETETDGKTAAQYVKDDALETLKYYYVIASKAKEYGVDAMSEEQSTDLNTQIDNIAQTMESQNLTLQQYLNMQAISEQGFRDMMGRLNYAPSNLRTKLSEEGGPLVPTDEEMDAFLSEEGLHQVKHILLTTRRETGETNEYGAPVYEDFSEAETAQVKEQADALVAEIRAAEDPAALFDEKMNELSDDGRDADGNLAAPDGYLVYEGANMDPDFLAAALALDVGEISDPVKSQFGYHIILGVDADTDETRSYFPDYKMNQLVEEWVAAADVKVENERFDAIDAKDFSTKLTSLQDEYIAQAQAQASASPSVDPSADPSASAQPETSDTPAESPTPSAAS</sequence>
<proteinExistence type="predicted"/>
<dbReference type="InterPro" id="IPR000297">
    <property type="entry name" value="PPIase_PpiC"/>
</dbReference>
<feature type="chain" id="PRO_5038952463" description="peptidylprolyl isomerase" evidence="8">
    <location>
        <begin position="23"/>
        <end position="420"/>
    </location>
</feature>
<keyword evidence="5 6" id="KW-0413">Isomerase</keyword>
<protein>
    <recommendedName>
        <fullName evidence="2">peptidylprolyl isomerase</fullName>
        <ecNumber evidence="2">5.2.1.8</ecNumber>
    </recommendedName>
</protein>
<feature type="signal peptide" evidence="8">
    <location>
        <begin position="1"/>
        <end position="22"/>
    </location>
</feature>
<dbReference type="EMBL" id="DXDX01000030">
    <property type="protein sequence ID" value="HIY20525.1"/>
    <property type="molecule type" value="Genomic_DNA"/>
</dbReference>
<dbReference type="EC" id="5.2.1.8" evidence="2"/>
<keyword evidence="4 6" id="KW-0697">Rotamase</keyword>
<comment type="catalytic activity">
    <reaction evidence="1">
        <text>[protein]-peptidylproline (omega=180) = [protein]-peptidylproline (omega=0)</text>
        <dbReference type="Rhea" id="RHEA:16237"/>
        <dbReference type="Rhea" id="RHEA-COMP:10747"/>
        <dbReference type="Rhea" id="RHEA-COMP:10748"/>
        <dbReference type="ChEBI" id="CHEBI:83833"/>
        <dbReference type="ChEBI" id="CHEBI:83834"/>
        <dbReference type="EC" id="5.2.1.8"/>
    </reaction>
</comment>
<dbReference type="PANTHER" id="PTHR47245:SF1">
    <property type="entry name" value="FOLDASE PROTEIN PRSA"/>
    <property type="match status" value="1"/>
</dbReference>
<evidence type="ECO:0000313" key="11">
    <source>
        <dbReference type="Proteomes" id="UP000823868"/>
    </source>
</evidence>
<dbReference type="PANTHER" id="PTHR47245">
    <property type="entry name" value="PEPTIDYLPROLYL ISOMERASE"/>
    <property type="match status" value="1"/>
</dbReference>
<evidence type="ECO:0000256" key="3">
    <source>
        <dbReference type="ARBA" id="ARBA00022729"/>
    </source>
</evidence>
<accession>A0A9D2BYL0</accession>
<dbReference type="InterPro" id="IPR050245">
    <property type="entry name" value="PrsA_foldase"/>
</dbReference>
<feature type="compositionally biased region" description="Low complexity" evidence="7">
    <location>
        <begin position="382"/>
        <end position="404"/>
    </location>
</feature>
<dbReference type="Pfam" id="PF00639">
    <property type="entry name" value="Rotamase"/>
    <property type="match status" value="1"/>
</dbReference>